<sequence>MLYVVDDEADYRFLVNQVFKRSLPQYAVRFFASGYELYECILTESGSFGSGRKENSLVHPGLILLDLHMPDFSGLQTLTYLKQHLQWRRIPTVIMSSSLSTEEKGACYDAGANSFLNKPTELNQLTETMQSVCRYWLEFNRSPKM</sequence>
<accession>A0A1I1MTF2</accession>
<name>A0A1I1MTF2_9BACT</name>
<dbReference type="SMART" id="SM00448">
    <property type="entry name" value="REC"/>
    <property type="match status" value="1"/>
</dbReference>
<feature type="modified residue" description="4-aspartylphosphate" evidence="1">
    <location>
        <position position="66"/>
    </location>
</feature>
<dbReference type="EMBL" id="FOLQ01000002">
    <property type="protein sequence ID" value="SFC88704.1"/>
    <property type="molecule type" value="Genomic_DNA"/>
</dbReference>
<keyword evidence="1" id="KW-0597">Phosphoprotein</keyword>
<proteinExistence type="predicted"/>
<dbReference type="Gene3D" id="3.40.50.2300">
    <property type="match status" value="1"/>
</dbReference>
<evidence type="ECO:0000313" key="4">
    <source>
        <dbReference type="Proteomes" id="UP000198598"/>
    </source>
</evidence>
<dbReference type="InterPro" id="IPR052893">
    <property type="entry name" value="TCS_response_regulator"/>
</dbReference>
<feature type="domain" description="Response regulatory" evidence="2">
    <location>
        <begin position="1"/>
        <end position="133"/>
    </location>
</feature>
<dbReference type="Proteomes" id="UP000198598">
    <property type="component" value="Unassembled WGS sequence"/>
</dbReference>
<organism evidence="3 4">
    <name type="scientific">Spirosoma endophyticum</name>
    <dbReference type="NCBI Taxonomy" id="662367"/>
    <lineage>
        <taxon>Bacteria</taxon>
        <taxon>Pseudomonadati</taxon>
        <taxon>Bacteroidota</taxon>
        <taxon>Cytophagia</taxon>
        <taxon>Cytophagales</taxon>
        <taxon>Cytophagaceae</taxon>
        <taxon>Spirosoma</taxon>
    </lineage>
</organism>
<gene>
    <name evidence="3" type="ORF">SAMN05216167_102705</name>
</gene>
<dbReference type="STRING" id="662367.SAMN05216167_102705"/>
<dbReference type="GO" id="GO:0000160">
    <property type="term" value="P:phosphorelay signal transduction system"/>
    <property type="evidence" value="ECO:0007669"/>
    <property type="project" value="InterPro"/>
</dbReference>
<protein>
    <submittedName>
        <fullName evidence="3">Response regulator receiver domain-containing protein</fullName>
    </submittedName>
</protein>
<dbReference type="SUPFAM" id="SSF52172">
    <property type="entry name" value="CheY-like"/>
    <property type="match status" value="1"/>
</dbReference>
<evidence type="ECO:0000259" key="2">
    <source>
        <dbReference type="PROSITE" id="PS50110"/>
    </source>
</evidence>
<reference evidence="3 4" key="1">
    <citation type="submission" date="2016-10" db="EMBL/GenBank/DDBJ databases">
        <authorList>
            <person name="de Groot N.N."/>
        </authorList>
    </citation>
    <scope>NUCLEOTIDE SEQUENCE [LARGE SCALE GENOMIC DNA]</scope>
    <source>
        <strain evidence="3 4">DSM 26130</strain>
    </source>
</reference>
<evidence type="ECO:0000313" key="3">
    <source>
        <dbReference type="EMBL" id="SFC88704.1"/>
    </source>
</evidence>
<dbReference type="InterPro" id="IPR001789">
    <property type="entry name" value="Sig_transdc_resp-reg_receiver"/>
</dbReference>
<evidence type="ECO:0000256" key="1">
    <source>
        <dbReference type="PROSITE-ProRule" id="PRU00169"/>
    </source>
</evidence>
<dbReference type="PROSITE" id="PS50110">
    <property type="entry name" value="RESPONSE_REGULATORY"/>
    <property type="match status" value="1"/>
</dbReference>
<dbReference type="Pfam" id="PF00072">
    <property type="entry name" value="Response_reg"/>
    <property type="match status" value="1"/>
</dbReference>
<dbReference type="AlphaFoldDB" id="A0A1I1MTF2"/>
<dbReference type="PANTHER" id="PTHR44520">
    <property type="entry name" value="RESPONSE REGULATOR RCP1-RELATED"/>
    <property type="match status" value="1"/>
</dbReference>
<dbReference type="InterPro" id="IPR011006">
    <property type="entry name" value="CheY-like_superfamily"/>
</dbReference>
<keyword evidence="4" id="KW-1185">Reference proteome</keyword>